<dbReference type="RefSeq" id="WP_057434798.1">
    <property type="nucleotide sequence ID" value="NZ_LJQH01000019.1"/>
</dbReference>
<sequence length="222" mass="23681">MRKAVSSFLLPTFFLSFVGTAQAASVAEVFTGEMLGKNQRYFESIAGIPRESNGNNHEFMVQGCNITASIDAGKVTSLRLEVTPKCQADLNSFISTYAPAPGKPLTIGSFDDSSGGGLRYSADCLTMCGNSHDPSVYALWEGPHAVNWMQVLLEVTLSSDEAIAASDTWRTEIQKAKGEDFVVDTAFNCKPEFEASAKKAFEKVAVTAVTIGTGLVSPGCAQ</sequence>
<keyword evidence="1" id="KW-0732">Signal</keyword>
<proteinExistence type="predicted"/>
<dbReference type="Proteomes" id="UP000267908">
    <property type="component" value="Unassembled WGS sequence"/>
</dbReference>
<protein>
    <recommendedName>
        <fullName evidence="6">Lipoprotein</fullName>
    </recommendedName>
</protein>
<evidence type="ECO:0000256" key="1">
    <source>
        <dbReference type="SAM" id="SignalP"/>
    </source>
</evidence>
<gene>
    <name evidence="3" type="ORF">ALQ08_104417</name>
    <name evidence="2" type="ORF">ALQ28_104202</name>
</gene>
<feature type="signal peptide" evidence="1">
    <location>
        <begin position="1"/>
        <end position="23"/>
    </location>
</feature>
<organism evidence="3 5">
    <name type="scientific">Pseudomonas syringae pv. delphinii</name>
    <dbReference type="NCBI Taxonomy" id="192088"/>
    <lineage>
        <taxon>Bacteria</taxon>
        <taxon>Pseudomonadati</taxon>
        <taxon>Pseudomonadota</taxon>
        <taxon>Gammaproteobacteria</taxon>
        <taxon>Pseudomonadales</taxon>
        <taxon>Pseudomonadaceae</taxon>
        <taxon>Pseudomonas</taxon>
    </lineage>
</organism>
<reference evidence="4 5" key="1">
    <citation type="submission" date="2018-08" db="EMBL/GenBank/DDBJ databases">
        <title>Recombination of ecologically and evolutionarily significant loci maintains genetic cohesion in the Pseudomonas syringae species complex.</title>
        <authorList>
            <person name="Dillon M."/>
            <person name="Thakur S."/>
            <person name="Almeida R.N.D."/>
            <person name="Weir B.S."/>
            <person name="Guttman D.S."/>
        </authorList>
    </citation>
    <scope>NUCLEOTIDE SEQUENCE [LARGE SCALE GENOMIC DNA]</scope>
    <source>
        <strain evidence="3 5">ICMP 13052</strain>
        <strain evidence="2 4">ICMP 4330</strain>
    </source>
</reference>
<dbReference type="AlphaFoldDB" id="A0A0N8RH02"/>
<dbReference type="Proteomes" id="UP000269044">
    <property type="component" value="Unassembled WGS sequence"/>
</dbReference>
<comment type="caution">
    <text evidence="3">The sequence shown here is derived from an EMBL/GenBank/DDBJ whole genome shotgun (WGS) entry which is preliminary data.</text>
</comment>
<evidence type="ECO:0000313" key="2">
    <source>
        <dbReference type="EMBL" id="RMP13466.1"/>
    </source>
</evidence>
<accession>A0A0N8RH02</accession>
<dbReference type="EMBL" id="RBRA01000234">
    <property type="protein sequence ID" value="RMQ21031.1"/>
    <property type="molecule type" value="Genomic_DNA"/>
</dbReference>
<name>A0A0N8RH02_9PSED</name>
<dbReference type="EMBL" id="RBQG01000150">
    <property type="protein sequence ID" value="RMP13466.1"/>
    <property type="molecule type" value="Genomic_DNA"/>
</dbReference>
<evidence type="ECO:0000313" key="5">
    <source>
        <dbReference type="Proteomes" id="UP000269044"/>
    </source>
</evidence>
<evidence type="ECO:0000313" key="3">
    <source>
        <dbReference type="EMBL" id="RMQ21031.1"/>
    </source>
</evidence>
<evidence type="ECO:0008006" key="6">
    <source>
        <dbReference type="Google" id="ProtNLM"/>
    </source>
</evidence>
<feature type="chain" id="PRO_5035996943" description="Lipoprotein" evidence="1">
    <location>
        <begin position="24"/>
        <end position="222"/>
    </location>
</feature>
<evidence type="ECO:0000313" key="4">
    <source>
        <dbReference type="Proteomes" id="UP000267908"/>
    </source>
</evidence>